<organism evidence="4 5">
    <name type="scientific">Actinopolymorpha singaporensis</name>
    <dbReference type="NCBI Taxonomy" id="117157"/>
    <lineage>
        <taxon>Bacteria</taxon>
        <taxon>Bacillati</taxon>
        <taxon>Actinomycetota</taxon>
        <taxon>Actinomycetes</taxon>
        <taxon>Propionibacteriales</taxon>
        <taxon>Actinopolymorphaceae</taxon>
        <taxon>Actinopolymorpha</taxon>
    </lineage>
</organism>
<dbReference type="Proteomes" id="UP000198983">
    <property type="component" value="Chromosome I"/>
</dbReference>
<proteinExistence type="predicted"/>
<keyword evidence="1" id="KW-0456">Lyase</keyword>
<keyword evidence="5" id="KW-1185">Reference proteome</keyword>
<dbReference type="RefSeq" id="WP_092655871.1">
    <property type="nucleotide sequence ID" value="NZ_LT629732.1"/>
</dbReference>
<dbReference type="CDD" id="cd03316">
    <property type="entry name" value="MR_like"/>
    <property type="match status" value="1"/>
</dbReference>
<dbReference type="PANTHER" id="PTHR48080:SF2">
    <property type="entry name" value="D-GALACTONATE DEHYDRATASE"/>
    <property type="match status" value="1"/>
</dbReference>
<feature type="domain" description="Mandelate racemase/muconate lactonizing enzyme C-terminal" evidence="3">
    <location>
        <begin position="158"/>
        <end position="288"/>
    </location>
</feature>
<evidence type="ECO:0000256" key="1">
    <source>
        <dbReference type="ARBA" id="ARBA00023239"/>
    </source>
</evidence>
<dbReference type="InterPro" id="IPR013342">
    <property type="entry name" value="Mandelate_racemase_C"/>
</dbReference>
<name>A0A1H1X7M2_9ACTN</name>
<dbReference type="Pfam" id="PF02746">
    <property type="entry name" value="MR_MLE_N"/>
    <property type="match status" value="1"/>
</dbReference>
<evidence type="ECO:0000313" key="5">
    <source>
        <dbReference type="Proteomes" id="UP000198983"/>
    </source>
</evidence>
<dbReference type="EMBL" id="LT629732">
    <property type="protein sequence ID" value="SDT05202.1"/>
    <property type="molecule type" value="Genomic_DNA"/>
</dbReference>
<dbReference type="SMART" id="SM00922">
    <property type="entry name" value="MR_MLE"/>
    <property type="match status" value="1"/>
</dbReference>
<dbReference type="Gene3D" id="3.20.20.120">
    <property type="entry name" value="Enolase-like C-terminal domain"/>
    <property type="match status" value="1"/>
</dbReference>
<feature type="region of interest" description="Disordered" evidence="2">
    <location>
        <begin position="1"/>
        <end position="32"/>
    </location>
</feature>
<dbReference type="InterPro" id="IPR029017">
    <property type="entry name" value="Enolase-like_N"/>
</dbReference>
<dbReference type="InterPro" id="IPR034593">
    <property type="entry name" value="DgoD-like"/>
</dbReference>
<dbReference type="SFLD" id="SFLDS00001">
    <property type="entry name" value="Enolase"/>
    <property type="match status" value="1"/>
</dbReference>
<feature type="compositionally biased region" description="Basic and acidic residues" evidence="2">
    <location>
        <begin position="13"/>
        <end position="26"/>
    </location>
</feature>
<dbReference type="InterPro" id="IPR013341">
    <property type="entry name" value="Mandelate_racemase_N_dom"/>
</dbReference>
<evidence type="ECO:0000256" key="2">
    <source>
        <dbReference type="SAM" id="MobiDB-lite"/>
    </source>
</evidence>
<dbReference type="GO" id="GO:0016829">
    <property type="term" value="F:lyase activity"/>
    <property type="evidence" value="ECO:0007669"/>
    <property type="project" value="UniProtKB-KW"/>
</dbReference>
<dbReference type="AlphaFoldDB" id="A0A1H1X7M2"/>
<accession>A0A1H1X7M2</accession>
<dbReference type="OrthoDB" id="5168231at2"/>
<dbReference type="InterPro" id="IPR036849">
    <property type="entry name" value="Enolase-like_C_sf"/>
</dbReference>
<reference evidence="4 5" key="1">
    <citation type="submission" date="2016-10" db="EMBL/GenBank/DDBJ databases">
        <authorList>
            <person name="de Groot N.N."/>
        </authorList>
    </citation>
    <scope>NUCLEOTIDE SEQUENCE [LARGE SCALE GENOMIC DNA]</scope>
    <source>
        <strain evidence="4 5">DSM 22024</strain>
    </source>
</reference>
<dbReference type="Pfam" id="PF13378">
    <property type="entry name" value="MR_MLE_C"/>
    <property type="match status" value="1"/>
</dbReference>
<dbReference type="Gene3D" id="3.30.390.10">
    <property type="entry name" value="Enolase-like, N-terminal domain"/>
    <property type="match status" value="1"/>
</dbReference>
<protein>
    <submittedName>
        <fullName evidence="4">L-alanine-DL-glutamate epimerase</fullName>
    </submittedName>
</protein>
<dbReference type="SUPFAM" id="SSF54826">
    <property type="entry name" value="Enolase N-terminal domain-like"/>
    <property type="match status" value="1"/>
</dbReference>
<evidence type="ECO:0000313" key="4">
    <source>
        <dbReference type="EMBL" id="SDT05202.1"/>
    </source>
</evidence>
<dbReference type="SFLD" id="SFLDG00179">
    <property type="entry name" value="mandelate_racemase"/>
    <property type="match status" value="1"/>
</dbReference>
<dbReference type="PANTHER" id="PTHR48080">
    <property type="entry name" value="D-GALACTONATE DEHYDRATASE-RELATED"/>
    <property type="match status" value="1"/>
</dbReference>
<dbReference type="STRING" id="117157.SAMN04489717_4851"/>
<dbReference type="InterPro" id="IPR029065">
    <property type="entry name" value="Enolase_C-like"/>
</dbReference>
<dbReference type="SUPFAM" id="SSF51604">
    <property type="entry name" value="Enolase C-terminal domain-like"/>
    <property type="match status" value="1"/>
</dbReference>
<gene>
    <name evidence="4" type="ORF">SAMN04489717_4851</name>
</gene>
<sequence length="441" mass="48077">MAQGAGAAPTARTGHEQELTSDRMLDRVNTNSRPSDLKITDLRVASLVGVPFRSTIVRIDTNQGISGYGEVRDGASRSFALLLKARLIGENPCNVDKLFRAIKQFGHHGRQGGGVCGVEMALMDLAGKAYGVPAYALAGGKFRDRVLCYADTPNSPDPQVLAERLIGRRKLGYQFLKMDVGINLLWDVPGALIAPPGAREQTTTMHPFTGIRVTDKGVDLLAEHVATVREAVGYDIPLAVDHFGHIGVDSCLRVGRALEPFALAWLEDMVPWQFTAQWRELTTALATPTCTGEDIYLAENFRPLLEAEAIRIVHPDPATSGGILETKRVGDLAEEHGVAMALHMAASPIATLASAHIAAATHNFLALEHHAVDVPWWSDLVTGLPSPLIEDGHITVPDKPGLGFDDINEELFREHLDPAFPGFFEPTEVWDSEIRRDRLWS</sequence>
<evidence type="ECO:0000259" key="3">
    <source>
        <dbReference type="SMART" id="SM00922"/>
    </source>
</evidence>